<keyword evidence="4" id="KW-1185">Reference proteome</keyword>
<dbReference type="OrthoDB" id="9763626at2"/>
<organism evidence="3 4">
    <name type="scientific">Methylomonas denitrificans</name>
    <dbReference type="NCBI Taxonomy" id="1538553"/>
    <lineage>
        <taxon>Bacteria</taxon>
        <taxon>Pseudomonadati</taxon>
        <taxon>Pseudomonadota</taxon>
        <taxon>Gammaproteobacteria</taxon>
        <taxon>Methylococcales</taxon>
        <taxon>Methylococcaceae</taxon>
        <taxon>Methylomonas</taxon>
    </lineage>
</organism>
<evidence type="ECO:0000313" key="4">
    <source>
        <dbReference type="Proteomes" id="UP000030512"/>
    </source>
</evidence>
<dbReference type="Proteomes" id="UP000030512">
    <property type="component" value="Chromosome"/>
</dbReference>
<reference evidence="3 4" key="1">
    <citation type="journal article" date="2015" name="Environ. Microbiol.">
        <title>Methane oxidation coupled to nitrate reduction under hypoxia by the Gammaproteobacterium Methylomonas denitrificans, sp. nov. type strain FJG1.</title>
        <authorList>
            <person name="Kits K.D."/>
            <person name="Klotz M.G."/>
            <person name="Stein L.Y."/>
        </authorList>
    </citation>
    <scope>NUCLEOTIDE SEQUENCE [LARGE SCALE GENOMIC DNA]</scope>
    <source>
        <strain evidence="3 4">FJG1</strain>
    </source>
</reference>
<dbReference type="PANTHER" id="PTHR30203">
    <property type="entry name" value="OUTER MEMBRANE CATION EFFLUX PROTEIN"/>
    <property type="match status" value="1"/>
</dbReference>
<evidence type="ECO:0000256" key="1">
    <source>
        <dbReference type="ARBA" id="ARBA00007613"/>
    </source>
</evidence>
<evidence type="ECO:0000256" key="2">
    <source>
        <dbReference type="SAM" id="SignalP"/>
    </source>
</evidence>
<comment type="similarity">
    <text evidence="1">Belongs to the outer membrane factor (OMF) (TC 1.B.17) family.</text>
</comment>
<dbReference type="AlphaFoldDB" id="A0A126T7H6"/>
<evidence type="ECO:0000313" key="3">
    <source>
        <dbReference type="EMBL" id="AMK78026.1"/>
    </source>
</evidence>
<dbReference type="GO" id="GO:0015562">
    <property type="term" value="F:efflux transmembrane transporter activity"/>
    <property type="evidence" value="ECO:0007669"/>
    <property type="project" value="InterPro"/>
</dbReference>
<protein>
    <submittedName>
        <fullName evidence="3">Transporter</fullName>
    </submittedName>
</protein>
<feature type="chain" id="PRO_5007797871" evidence="2">
    <location>
        <begin position="26"/>
        <end position="449"/>
    </location>
</feature>
<name>A0A126T7H6_9GAMM</name>
<feature type="signal peptide" evidence="2">
    <location>
        <begin position="1"/>
        <end position="25"/>
    </location>
</feature>
<dbReference type="KEGG" id="mdn:JT25_016330"/>
<proteinExistence type="inferred from homology"/>
<dbReference type="SUPFAM" id="SSF56954">
    <property type="entry name" value="Outer membrane efflux proteins (OEP)"/>
    <property type="match status" value="1"/>
</dbReference>
<dbReference type="Gene3D" id="1.20.1600.10">
    <property type="entry name" value="Outer membrane efflux proteins (OEP)"/>
    <property type="match status" value="1"/>
</dbReference>
<dbReference type="PANTHER" id="PTHR30203:SF24">
    <property type="entry name" value="BLR4935 PROTEIN"/>
    <property type="match status" value="1"/>
</dbReference>
<dbReference type="Pfam" id="PF02321">
    <property type="entry name" value="OEP"/>
    <property type="match status" value="2"/>
</dbReference>
<dbReference type="STRING" id="1538553.JT25_016330"/>
<dbReference type="RefSeq" id="WP_036273300.1">
    <property type="nucleotide sequence ID" value="NZ_CP014476.1"/>
</dbReference>
<accession>A0A126T7H6</accession>
<sequence length="449" mass="49474">MQNKRFIYSAALGLLGSMLTFQAYAQNVPLSIDEALAIFYQRNLDLIAAQYNIDQSRADALIAAAIPNPTLGVQISELSNRPNMGSNASGCNHDAGVSCGPAEYFSFSQLIEVAGKRGLRMQSSGFATQAAESDFRDAVRIFSNMVRDAYYDLLLAQKNRWLAQEIVDHYQTISKANQLRMNSGDIAESDFLRVKMEAMRAQSDLDTAQTAVEQAQAGLAVILRWPSDGLHFEAREQWPDAKDIGQNLSKDELMNKALQQRPDLLADKQRAAQAEKELELARRLKYPDVTVNAGYARDPSNNALNSFFVGVSVPVPLFNQYQGESDKAAVALNQNQLAVEQTELGIRNDVTNALATWNSADKIVQRFQSGLLDDALAVRNSADLAYSKGATGVLDFIEAQRSYKNVMRDYSQAMISRANAYYDLAKALGEEVGNDNAATHKAHEQAQLP</sequence>
<dbReference type="InterPro" id="IPR010131">
    <property type="entry name" value="MdtP/NodT-like"/>
</dbReference>
<keyword evidence="2" id="KW-0732">Signal</keyword>
<dbReference type="InterPro" id="IPR003423">
    <property type="entry name" value="OMP_efflux"/>
</dbReference>
<dbReference type="EMBL" id="CP014476">
    <property type="protein sequence ID" value="AMK78026.1"/>
    <property type="molecule type" value="Genomic_DNA"/>
</dbReference>
<gene>
    <name evidence="3" type="ORF">JT25_016330</name>
</gene>